<reference evidence="1" key="1">
    <citation type="submission" date="2019-11" db="EMBL/GenBank/DDBJ databases">
        <title>Genome sequences of 17 halophilic strains isolated from different environments.</title>
        <authorList>
            <person name="Furrow R.E."/>
        </authorList>
    </citation>
    <scope>NUCLEOTIDE SEQUENCE</scope>
    <source>
        <strain evidence="1">22510_22_Filter</strain>
    </source>
</reference>
<comment type="caution">
    <text evidence="1">The sequence shown here is derived from an EMBL/GenBank/DDBJ whole genome shotgun (WGS) entry which is preliminary data.</text>
</comment>
<dbReference type="EMBL" id="WMEU01000006">
    <property type="protein sequence ID" value="MYL54948.1"/>
    <property type="molecule type" value="Genomic_DNA"/>
</dbReference>
<sequence length="90" mass="10226">MEIKRITFLGATLFITGTLLFGIVHLAIANYIPNMHGWSDPPGKFQKARNEIGVNVPYILSIFFMILGFILLILNEVKVIRNFFKGEKQS</sequence>
<accession>A0ACC7VJH8</accession>
<protein>
    <submittedName>
        <fullName evidence="1">Uncharacterized protein</fullName>
    </submittedName>
</protein>
<evidence type="ECO:0000313" key="1">
    <source>
        <dbReference type="EMBL" id="MYL54948.1"/>
    </source>
</evidence>
<name>A0ACC7VJH8_9BACI</name>
<dbReference type="Proteomes" id="UP000466692">
    <property type="component" value="Unassembled WGS sequence"/>
</dbReference>
<proteinExistence type="predicted"/>
<evidence type="ECO:0000313" key="2">
    <source>
        <dbReference type="Proteomes" id="UP000466692"/>
    </source>
</evidence>
<gene>
    <name evidence="1" type="ORF">GLW08_16560</name>
</gene>
<organism evidence="1 2">
    <name type="scientific">Pontibacillus yanchengensis</name>
    <dbReference type="NCBI Taxonomy" id="462910"/>
    <lineage>
        <taxon>Bacteria</taxon>
        <taxon>Bacillati</taxon>
        <taxon>Bacillota</taxon>
        <taxon>Bacilli</taxon>
        <taxon>Bacillales</taxon>
        <taxon>Bacillaceae</taxon>
        <taxon>Pontibacillus</taxon>
    </lineage>
</organism>
<keyword evidence="2" id="KW-1185">Reference proteome</keyword>